<protein>
    <submittedName>
        <fullName evidence="2">Glycosyltransferase family 1 protein</fullName>
    </submittedName>
</protein>
<reference evidence="2 3" key="1">
    <citation type="submission" date="2020-08" db="EMBL/GenBank/DDBJ databases">
        <title>The genome sequence of type strain Novosphingobium piscinae KCTC 42194.</title>
        <authorList>
            <person name="Liu Y."/>
        </authorList>
    </citation>
    <scope>NUCLEOTIDE SEQUENCE [LARGE SCALE GENOMIC DNA]</scope>
    <source>
        <strain evidence="2 3">KCTC 42194</strain>
    </source>
</reference>
<evidence type="ECO:0000313" key="3">
    <source>
        <dbReference type="Proteomes" id="UP000551327"/>
    </source>
</evidence>
<gene>
    <name evidence="2" type="ORF">H7F53_15230</name>
</gene>
<organism evidence="2 3">
    <name type="scientific">Novosphingobium piscinae</name>
    <dbReference type="NCBI Taxonomy" id="1507448"/>
    <lineage>
        <taxon>Bacteria</taxon>
        <taxon>Pseudomonadati</taxon>
        <taxon>Pseudomonadota</taxon>
        <taxon>Alphaproteobacteria</taxon>
        <taxon>Sphingomonadales</taxon>
        <taxon>Sphingomonadaceae</taxon>
        <taxon>Novosphingobium</taxon>
    </lineage>
</organism>
<dbReference type="AlphaFoldDB" id="A0A7X1G0N4"/>
<dbReference type="InterPro" id="IPR050194">
    <property type="entry name" value="Glycosyltransferase_grp1"/>
</dbReference>
<dbReference type="EMBL" id="JACLAX010000020">
    <property type="protein sequence ID" value="MBC2670503.1"/>
    <property type="molecule type" value="Genomic_DNA"/>
</dbReference>
<dbReference type="InterPro" id="IPR028098">
    <property type="entry name" value="Glyco_trans_4-like_N"/>
</dbReference>
<dbReference type="SUPFAM" id="SSF53756">
    <property type="entry name" value="UDP-Glycosyltransferase/glycogen phosphorylase"/>
    <property type="match status" value="1"/>
</dbReference>
<dbReference type="Proteomes" id="UP000551327">
    <property type="component" value="Unassembled WGS sequence"/>
</dbReference>
<dbReference type="Gene3D" id="3.40.50.2000">
    <property type="entry name" value="Glycogen Phosphorylase B"/>
    <property type="match status" value="2"/>
</dbReference>
<sequence>MRIAIASDAWFPQVNGVVRTLAATVAELDRRGHEVELITPLRFATLPMPGYSQIRLALAPRFTARRLLDGFAPDIVHIATEGPIGWSARGWCIARGVPFTSAFHTRFPDYLAVRTGMDAEWFWPVLRRFHAPSRAVMVSTPTLAAELAARGLPRTALWGRGIDGWTFRPDRPPHPALAALKAQGRGPILLNVGRVAPEKNLEAFLTADVPGTKVVVGDGPALESLRSRFPAAVFLGALAGEDLASAYRGADVFVFPSLTDTFGLVVLEALACGLPVAAFPVAGPLDILGRDGRGADGAMPATIAALDPSLPSAIHRALRLDRSAAAVYGARFTWERATDQFLAALELGLQPEPKPLPARAPVSEPA</sequence>
<dbReference type="PANTHER" id="PTHR45947:SF3">
    <property type="entry name" value="SULFOQUINOVOSYL TRANSFERASE SQD2"/>
    <property type="match status" value="1"/>
</dbReference>
<dbReference type="RefSeq" id="WP_185680372.1">
    <property type="nucleotide sequence ID" value="NZ_JACLAX010000020.1"/>
</dbReference>
<comment type="caution">
    <text evidence="2">The sequence shown here is derived from an EMBL/GenBank/DDBJ whole genome shotgun (WGS) entry which is preliminary data.</text>
</comment>
<keyword evidence="3" id="KW-1185">Reference proteome</keyword>
<feature type="domain" description="Glycosyltransferase subfamily 4-like N-terminal" evidence="1">
    <location>
        <begin position="14"/>
        <end position="163"/>
    </location>
</feature>
<dbReference type="CDD" id="cd03814">
    <property type="entry name" value="GT4-like"/>
    <property type="match status" value="1"/>
</dbReference>
<name>A0A7X1G0N4_9SPHN</name>
<proteinExistence type="predicted"/>
<keyword evidence="2" id="KW-0808">Transferase</keyword>
<dbReference type="GO" id="GO:0016757">
    <property type="term" value="F:glycosyltransferase activity"/>
    <property type="evidence" value="ECO:0007669"/>
    <property type="project" value="TreeGrafter"/>
</dbReference>
<evidence type="ECO:0000259" key="1">
    <source>
        <dbReference type="Pfam" id="PF13439"/>
    </source>
</evidence>
<dbReference type="Pfam" id="PF13692">
    <property type="entry name" value="Glyco_trans_1_4"/>
    <property type="match status" value="1"/>
</dbReference>
<dbReference type="Pfam" id="PF13439">
    <property type="entry name" value="Glyco_transf_4"/>
    <property type="match status" value="1"/>
</dbReference>
<accession>A0A7X1G0N4</accession>
<evidence type="ECO:0000313" key="2">
    <source>
        <dbReference type="EMBL" id="MBC2670503.1"/>
    </source>
</evidence>
<dbReference type="PANTHER" id="PTHR45947">
    <property type="entry name" value="SULFOQUINOVOSYL TRANSFERASE SQD2"/>
    <property type="match status" value="1"/>
</dbReference>